<feature type="transmembrane region" description="Helical" evidence="2">
    <location>
        <begin position="169"/>
        <end position="188"/>
    </location>
</feature>
<dbReference type="EMBL" id="BAABGN010000006">
    <property type="protein sequence ID" value="GAA4421993.1"/>
    <property type="molecule type" value="Genomic_DNA"/>
</dbReference>
<gene>
    <name evidence="3" type="ORF">GCM10023169_15740</name>
</gene>
<feature type="transmembrane region" description="Helical" evidence="2">
    <location>
        <begin position="139"/>
        <end position="157"/>
    </location>
</feature>
<sequence length="310" mass="33079">MSNPVFERSPMFGDPSKRTRRGNAPGGQRGGQATAYAPQGQYGYSQPYGQTQAPGMTPEQQFENIERAYQGPPAAPADTGRMTYDDVIMKTGMVLGVIVLAAAANWLLFDANMILTFGGLIVGLVLGLVNAFKREPSPALIMAYAAAEGLFLGGISAMFENFGPNYEGIALQAVIGTMVTFAVSLFLFKSGAVRVTPKFTKWLMIAVISYAAFSLVNLVVMWTGVSDNPWGMRGAELPIFGGIPLGVVLGIFAIGLAALVLIMDFDAIKRGVEGGAPARYAWSAAFGLAVTLVWLYIEFLRLLAILRGGE</sequence>
<dbReference type="PANTHER" id="PTHR41282:SF1">
    <property type="entry name" value="CONSERVED TRANSMEMBRANE PROTEIN-RELATED"/>
    <property type="match status" value="1"/>
</dbReference>
<feature type="region of interest" description="Disordered" evidence="1">
    <location>
        <begin position="1"/>
        <end position="57"/>
    </location>
</feature>
<evidence type="ECO:0000256" key="2">
    <source>
        <dbReference type="SAM" id="Phobius"/>
    </source>
</evidence>
<feature type="compositionally biased region" description="Low complexity" evidence="1">
    <location>
        <begin position="35"/>
        <end position="50"/>
    </location>
</feature>
<evidence type="ECO:0000313" key="3">
    <source>
        <dbReference type="EMBL" id="GAA4421993.1"/>
    </source>
</evidence>
<feature type="transmembrane region" description="Helical" evidence="2">
    <location>
        <begin position="200"/>
        <end position="223"/>
    </location>
</feature>
<dbReference type="Proteomes" id="UP001500622">
    <property type="component" value="Unassembled WGS sequence"/>
</dbReference>
<dbReference type="PIRSF" id="PIRSF009160">
    <property type="entry name" value="UCP009160"/>
    <property type="match status" value="1"/>
</dbReference>
<evidence type="ECO:0000256" key="1">
    <source>
        <dbReference type="SAM" id="MobiDB-lite"/>
    </source>
</evidence>
<keyword evidence="2" id="KW-0812">Transmembrane</keyword>
<protein>
    <submittedName>
        <fullName evidence="3">Bax inhibitor-1/YccA family protein</fullName>
    </submittedName>
</protein>
<name>A0ABP8L3G2_9MICO</name>
<dbReference type="InterPro" id="IPR010539">
    <property type="entry name" value="BaxI_1-like"/>
</dbReference>
<feature type="transmembrane region" description="Helical" evidence="2">
    <location>
        <begin position="114"/>
        <end position="132"/>
    </location>
</feature>
<organism evidence="3 4">
    <name type="scientific">Georgenia halophila</name>
    <dbReference type="NCBI Taxonomy" id="620889"/>
    <lineage>
        <taxon>Bacteria</taxon>
        <taxon>Bacillati</taxon>
        <taxon>Actinomycetota</taxon>
        <taxon>Actinomycetes</taxon>
        <taxon>Micrococcales</taxon>
        <taxon>Bogoriellaceae</taxon>
        <taxon>Georgenia</taxon>
    </lineage>
</organism>
<evidence type="ECO:0000313" key="4">
    <source>
        <dbReference type="Proteomes" id="UP001500622"/>
    </source>
</evidence>
<proteinExistence type="predicted"/>
<dbReference type="RefSeq" id="WP_345215700.1">
    <property type="nucleotide sequence ID" value="NZ_BAABGN010000006.1"/>
</dbReference>
<reference evidence="4" key="1">
    <citation type="journal article" date="2019" name="Int. J. Syst. Evol. Microbiol.">
        <title>The Global Catalogue of Microorganisms (GCM) 10K type strain sequencing project: providing services to taxonomists for standard genome sequencing and annotation.</title>
        <authorList>
            <consortium name="The Broad Institute Genomics Platform"/>
            <consortium name="The Broad Institute Genome Sequencing Center for Infectious Disease"/>
            <person name="Wu L."/>
            <person name="Ma J."/>
        </authorList>
    </citation>
    <scope>NUCLEOTIDE SEQUENCE [LARGE SCALE GENOMIC DNA]</scope>
    <source>
        <strain evidence="4">JCM 17810</strain>
    </source>
</reference>
<keyword evidence="2" id="KW-0472">Membrane</keyword>
<feature type="transmembrane region" description="Helical" evidence="2">
    <location>
        <begin position="87"/>
        <end position="108"/>
    </location>
</feature>
<feature type="transmembrane region" description="Helical" evidence="2">
    <location>
        <begin position="243"/>
        <end position="268"/>
    </location>
</feature>
<accession>A0ABP8L3G2</accession>
<dbReference type="Pfam" id="PF12811">
    <property type="entry name" value="BaxI_1"/>
    <property type="match status" value="1"/>
</dbReference>
<keyword evidence="4" id="KW-1185">Reference proteome</keyword>
<comment type="caution">
    <text evidence="3">The sequence shown here is derived from an EMBL/GenBank/DDBJ whole genome shotgun (WGS) entry which is preliminary data.</text>
</comment>
<keyword evidence="2" id="KW-1133">Transmembrane helix</keyword>
<feature type="transmembrane region" description="Helical" evidence="2">
    <location>
        <begin position="280"/>
        <end position="297"/>
    </location>
</feature>
<dbReference type="PANTHER" id="PTHR41282">
    <property type="entry name" value="CONSERVED TRANSMEMBRANE PROTEIN-RELATED"/>
    <property type="match status" value="1"/>
</dbReference>